<keyword evidence="2" id="KW-1185">Reference proteome</keyword>
<accession>A0A3M7T3Z4</accession>
<evidence type="ECO:0000313" key="2">
    <source>
        <dbReference type="Proteomes" id="UP000276133"/>
    </source>
</evidence>
<dbReference type="AlphaFoldDB" id="A0A3M7T3Z4"/>
<dbReference type="EMBL" id="REGN01000353">
    <property type="protein sequence ID" value="RNA42548.1"/>
    <property type="molecule type" value="Genomic_DNA"/>
</dbReference>
<name>A0A3M7T3Z4_BRAPC</name>
<sequence length="64" mass="7846">MAINMAPSWLSWITELLFDSHTDFMKYSISSLVSSWPFRFLMIRSEREREKERYEKIKSLHEFI</sequence>
<evidence type="ECO:0000313" key="1">
    <source>
        <dbReference type="EMBL" id="RNA42548.1"/>
    </source>
</evidence>
<proteinExistence type="predicted"/>
<protein>
    <submittedName>
        <fullName evidence="1">Uncharacterized protein</fullName>
    </submittedName>
</protein>
<comment type="caution">
    <text evidence="1">The sequence shown here is derived from an EMBL/GenBank/DDBJ whole genome shotgun (WGS) entry which is preliminary data.</text>
</comment>
<organism evidence="1 2">
    <name type="scientific">Brachionus plicatilis</name>
    <name type="common">Marine rotifer</name>
    <name type="synonym">Brachionus muelleri</name>
    <dbReference type="NCBI Taxonomy" id="10195"/>
    <lineage>
        <taxon>Eukaryota</taxon>
        <taxon>Metazoa</taxon>
        <taxon>Spiralia</taxon>
        <taxon>Gnathifera</taxon>
        <taxon>Rotifera</taxon>
        <taxon>Eurotatoria</taxon>
        <taxon>Monogononta</taxon>
        <taxon>Pseudotrocha</taxon>
        <taxon>Ploima</taxon>
        <taxon>Brachionidae</taxon>
        <taxon>Brachionus</taxon>
    </lineage>
</organism>
<gene>
    <name evidence="1" type="ORF">BpHYR1_000980</name>
</gene>
<dbReference type="Proteomes" id="UP000276133">
    <property type="component" value="Unassembled WGS sequence"/>
</dbReference>
<reference evidence="1 2" key="1">
    <citation type="journal article" date="2018" name="Sci. Rep.">
        <title>Genomic signatures of local adaptation to the degree of environmental predictability in rotifers.</title>
        <authorList>
            <person name="Franch-Gras L."/>
            <person name="Hahn C."/>
            <person name="Garcia-Roger E.M."/>
            <person name="Carmona M.J."/>
            <person name="Serra M."/>
            <person name="Gomez A."/>
        </authorList>
    </citation>
    <scope>NUCLEOTIDE SEQUENCE [LARGE SCALE GENOMIC DNA]</scope>
    <source>
        <strain evidence="1">HYR1</strain>
    </source>
</reference>